<dbReference type="InterPro" id="IPR027417">
    <property type="entry name" value="P-loop_NTPase"/>
</dbReference>
<organism evidence="7 8">
    <name type="scientific">Aliivibrio sifiae</name>
    <dbReference type="NCBI Taxonomy" id="566293"/>
    <lineage>
        <taxon>Bacteria</taxon>
        <taxon>Pseudomonadati</taxon>
        <taxon>Pseudomonadota</taxon>
        <taxon>Gammaproteobacteria</taxon>
        <taxon>Vibrionales</taxon>
        <taxon>Vibrionaceae</taxon>
        <taxon>Aliivibrio</taxon>
    </lineage>
</organism>
<evidence type="ECO:0000313" key="8">
    <source>
        <dbReference type="Proteomes" id="UP000239263"/>
    </source>
</evidence>
<dbReference type="GO" id="GO:0005829">
    <property type="term" value="C:cytosol"/>
    <property type="evidence" value="ECO:0007669"/>
    <property type="project" value="TreeGrafter"/>
</dbReference>
<dbReference type="InterPro" id="IPR000212">
    <property type="entry name" value="DNA_helicase_UvrD/REP"/>
</dbReference>
<reference evidence="7 8" key="1">
    <citation type="submission" date="2016-12" db="EMBL/GenBank/DDBJ databases">
        <title>Diversity of luminous bacteria.</title>
        <authorList>
            <person name="Yoshizawa S."/>
            <person name="Kogure K."/>
        </authorList>
    </citation>
    <scope>NUCLEOTIDE SEQUENCE [LARGE SCALE GENOMIC DNA]</scope>
    <source>
        <strain evidence="7 8">ATCC 33715</strain>
    </source>
</reference>
<dbReference type="EMBL" id="MSCO01000001">
    <property type="protein sequence ID" value="PQJ88738.1"/>
    <property type="molecule type" value="Genomic_DNA"/>
</dbReference>
<dbReference type="SUPFAM" id="SSF52540">
    <property type="entry name" value="P-loop containing nucleoside triphosphate hydrolases"/>
    <property type="match status" value="1"/>
</dbReference>
<evidence type="ECO:0000256" key="1">
    <source>
        <dbReference type="ARBA" id="ARBA00022741"/>
    </source>
</evidence>
<keyword evidence="1 5" id="KW-0547">Nucleotide-binding</keyword>
<dbReference type="GO" id="GO:0016787">
    <property type="term" value="F:hydrolase activity"/>
    <property type="evidence" value="ECO:0007669"/>
    <property type="project" value="UniProtKB-UniRule"/>
</dbReference>
<evidence type="ECO:0000256" key="4">
    <source>
        <dbReference type="ARBA" id="ARBA00022840"/>
    </source>
</evidence>
<evidence type="ECO:0000256" key="3">
    <source>
        <dbReference type="ARBA" id="ARBA00022806"/>
    </source>
</evidence>
<feature type="binding site" evidence="5">
    <location>
        <begin position="31"/>
        <end position="38"/>
    </location>
    <ligand>
        <name>ATP</name>
        <dbReference type="ChEBI" id="CHEBI:30616"/>
    </ligand>
</feature>
<feature type="domain" description="UvrD-like helicase ATP-binding" evidence="6">
    <location>
        <begin position="10"/>
        <end position="283"/>
    </location>
</feature>
<keyword evidence="3 5" id="KW-0347">Helicase</keyword>
<dbReference type="PANTHER" id="PTHR11070">
    <property type="entry name" value="UVRD / RECB / PCRA DNA HELICASE FAMILY MEMBER"/>
    <property type="match status" value="1"/>
</dbReference>
<name>A0A2S7XBK3_9GAMM</name>
<dbReference type="GO" id="GO:0043138">
    <property type="term" value="F:3'-5' DNA helicase activity"/>
    <property type="evidence" value="ECO:0007669"/>
    <property type="project" value="TreeGrafter"/>
</dbReference>
<evidence type="ECO:0000256" key="2">
    <source>
        <dbReference type="ARBA" id="ARBA00022801"/>
    </source>
</evidence>
<evidence type="ECO:0000313" key="7">
    <source>
        <dbReference type="EMBL" id="PQJ88738.1"/>
    </source>
</evidence>
<evidence type="ECO:0000259" key="6">
    <source>
        <dbReference type="PROSITE" id="PS51198"/>
    </source>
</evidence>
<keyword evidence="4 5" id="KW-0067">ATP-binding</keyword>
<dbReference type="Pfam" id="PF00580">
    <property type="entry name" value="UvrD-helicase"/>
    <property type="match status" value="1"/>
</dbReference>
<protein>
    <submittedName>
        <fullName evidence="7">ATP-dependent DNA helicase</fullName>
    </submittedName>
</protein>
<dbReference type="PANTHER" id="PTHR11070:SF3">
    <property type="entry name" value="DNA 3'-5' HELICASE"/>
    <property type="match status" value="1"/>
</dbReference>
<dbReference type="InterPro" id="IPR014016">
    <property type="entry name" value="UvrD-like_ATP-bd"/>
</dbReference>
<proteinExistence type="predicted"/>
<comment type="caution">
    <text evidence="7">The sequence shown here is derived from an EMBL/GenBank/DDBJ whole genome shotgun (WGS) entry which is preliminary data.</text>
</comment>
<dbReference type="GO" id="GO:0003677">
    <property type="term" value="F:DNA binding"/>
    <property type="evidence" value="ECO:0007669"/>
    <property type="project" value="InterPro"/>
</dbReference>
<sequence>MVSKPNSLIGVDHEIYGYLNLDNPKSFLLFAGAGSGKTRTLVNVLQEIREKNLGRLIQNGQRVGVITYTNAACNEIQRRLSYDPLFHVSTIHSFVWEMIKPFTEDIKGWLKTKLSADIEDLNLKISKARDINGKTAQQNIRKRESKATRLDELRLIKKFSYSPTSNRVERGTVSHEEVIQITATLLNESPLLQNILTNRYPILLIDESQDTRKELMEAFIQTQSLNCSKFSLGLFGDLMQRIYGGGKHDLESSLPEDWKTPSKTINYRCPQRVIELINSIREEDDKKKQEPKAGASLGIVRLFIIDSDTACERDVEASIRAKMSAISDDSFWLEPNKIKALTLEHAMAAIRGNFDKFYLPLATVDSLRDSLLNGTNVSLRFLCNSLLPLVKAIRVRDEFAIASIIKKYSGVISSNNVDFCLDPILTLKNTDKSVDKVRVIVSELDPPVAQVLRLIKDCKLLYIPDELNVLLVGSSDETNDEEEENLSKRSIAWNQAFLAPISHLENYALYINEELGYGTHQGVKGLEFERVMAIMDDNNANGFLFRYEKLFGAQELSQTDIRNQSEGKDSVLSRTRRLFYVICSRAEKSLAVVAYTKDPEAVKRKSLESGWFREDEIEMM</sequence>
<accession>A0A2S7XBK3</accession>
<dbReference type="Gene3D" id="3.40.50.300">
    <property type="entry name" value="P-loop containing nucleotide triphosphate hydrolases"/>
    <property type="match status" value="2"/>
</dbReference>
<dbReference type="Proteomes" id="UP000239263">
    <property type="component" value="Unassembled WGS sequence"/>
</dbReference>
<gene>
    <name evidence="7" type="ORF">BTO22_03730</name>
</gene>
<dbReference type="GO" id="GO:0005524">
    <property type="term" value="F:ATP binding"/>
    <property type="evidence" value="ECO:0007669"/>
    <property type="project" value="UniProtKB-UniRule"/>
</dbReference>
<dbReference type="PROSITE" id="PS51198">
    <property type="entry name" value="UVRD_HELICASE_ATP_BIND"/>
    <property type="match status" value="1"/>
</dbReference>
<keyword evidence="2 5" id="KW-0378">Hydrolase</keyword>
<dbReference type="GO" id="GO:0000725">
    <property type="term" value="P:recombinational repair"/>
    <property type="evidence" value="ECO:0007669"/>
    <property type="project" value="TreeGrafter"/>
</dbReference>
<dbReference type="AlphaFoldDB" id="A0A2S7XBK3"/>
<evidence type="ECO:0000256" key="5">
    <source>
        <dbReference type="PROSITE-ProRule" id="PRU00560"/>
    </source>
</evidence>